<dbReference type="AlphaFoldDB" id="A0A699SZZ2"/>
<evidence type="ECO:0000313" key="2">
    <source>
        <dbReference type="EMBL" id="GFD02733.1"/>
    </source>
</evidence>
<gene>
    <name evidence="2" type="ORF">Tci_874702</name>
</gene>
<protein>
    <submittedName>
        <fullName evidence="2">Uncharacterized protein</fullName>
    </submittedName>
</protein>
<proteinExistence type="predicted"/>
<feature type="non-terminal residue" evidence="2">
    <location>
        <position position="217"/>
    </location>
</feature>
<feature type="compositionally biased region" description="Basic and acidic residues" evidence="1">
    <location>
        <begin position="151"/>
        <end position="166"/>
    </location>
</feature>
<evidence type="ECO:0000256" key="1">
    <source>
        <dbReference type="SAM" id="MobiDB-lite"/>
    </source>
</evidence>
<comment type="caution">
    <text evidence="2">The sequence shown here is derived from an EMBL/GenBank/DDBJ whole genome shotgun (WGS) entry which is preliminary data.</text>
</comment>
<accession>A0A699SZZ2</accession>
<reference evidence="2" key="1">
    <citation type="journal article" date="2019" name="Sci. Rep.">
        <title>Draft genome of Tanacetum cinerariifolium, the natural source of mosquito coil.</title>
        <authorList>
            <person name="Yamashiro T."/>
            <person name="Shiraishi A."/>
            <person name="Satake H."/>
            <person name="Nakayama K."/>
        </authorList>
    </citation>
    <scope>NUCLEOTIDE SEQUENCE</scope>
</reference>
<name>A0A699SZZ2_TANCI</name>
<feature type="region of interest" description="Disordered" evidence="1">
    <location>
        <begin position="116"/>
        <end position="172"/>
    </location>
</feature>
<organism evidence="2">
    <name type="scientific">Tanacetum cinerariifolium</name>
    <name type="common">Dalmatian daisy</name>
    <name type="synonym">Chrysanthemum cinerariifolium</name>
    <dbReference type="NCBI Taxonomy" id="118510"/>
    <lineage>
        <taxon>Eukaryota</taxon>
        <taxon>Viridiplantae</taxon>
        <taxon>Streptophyta</taxon>
        <taxon>Embryophyta</taxon>
        <taxon>Tracheophyta</taxon>
        <taxon>Spermatophyta</taxon>
        <taxon>Magnoliopsida</taxon>
        <taxon>eudicotyledons</taxon>
        <taxon>Gunneridae</taxon>
        <taxon>Pentapetalae</taxon>
        <taxon>asterids</taxon>
        <taxon>campanulids</taxon>
        <taxon>Asterales</taxon>
        <taxon>Asteraceae</taxon>
        <taxon>Asteroideae</taxon>
        <taxon>Anthemideae</taxon>
        <taxon>Anthemidinae</taxon>
        <taxon>Tanacetum</taxon>
    </lineage>
</organism>
<sequence>MVELHQHLVGVKGLASAVHLIEQPKDGLASQLGHGLADGHTLNVPVAYQLLVERVDQPEHVLGAFEVANEGRGLHQQVVEALALGFGVGLGGAHLLGALGHASLRTPGARCRGWPGRRARAGPPARACPAGGGPETAADRRGLPTRTQSRARRECRWGRAPAEKSVRGAPGHAGEVLRWPQLAGGQLLRGERSSREIVRRASAQLEPGGALQKAGQY</sequence>
<dbReference type="EMBL" id="BKCJ011200065">
    <property type="protein sequence ID" value="GFD02733.1"/>
    <property type="molecule type" value="Genomic_DNA"/>
</dbReference>